<evidence type="ECO:0000256" key="1">
    <source>
        <dbReference type="ARBA" id="ARBA00022801"/>
    </source>
</evidence>
<dbReference type="PANTHER" id="PTHR10272">
    <property type="entry name" value="PLATELET-ACTIVATING FACTOR ACETYLHYDROLASE"/>
    <property type="match status" value="1"/>
</dbReference>
<gene>
    <name evidence="5" type="ORF">GCM10009754_21710</name>
</gene>
<dbReference type="Gene3D" id="3.40.50.1820">
    <property type="entry name" value="alpha/beta hydrolase"/>
    <property type="match status" value="1"/>
</dbReference>
<dbReference type="SUPFAM" id="SSF53474">
    <property type="entry name" value="alpha/beta-Hydrolases"/>
    <property type="match status" value="1"/>
</dbReference>
<proteinExistence type="predicted"/>
<reference evidence="6" key="1">
    <citation type="journal article" date="2019" name="Int. J. Syst. Evol. Microbiol.">
        <title>The Global Catalogue of Microorganisms (GCM) 10K type strain sequencing project: providing services to taxonomists for standard genome sequencing and annotation.</title>
        <authorList>
            <consortium name="The Broad Institute Genomics Platform"/>
            <consortium name="The Broad Institute Genome Sequencing Center for Infectious Disease"/>
            <person name="Wu L."/>
            <person name="Ma J."/>
        </authorList>
    </citation>
    <scope>NUCLEOTIDE SEQUENCE [LARGE SCALE GENOMIC DNA]</scope>
    <source>
        <strain evidence="6">JCM 14545</strain>
    </source>
</reference>
<evidence type="ECO:0000256" key="2">
    <source>
        <dbReference type="ARBA" id="ARBA00022963"/>
    </source>
</evidence>
<keyword evidence="2" id="KW-0442">Lipid degradation</keyword>
<dbReference type="EMBL" id="BAAANN010000007">
    <property type="protein sequence ID" value="GAA1952386.1"/>
    <property type="molecule type" value="Genomic_DNA"/>
</dbReference>
<feature type="chain" id="PRO_5046610672" evidence="4">
    <location>
        <begin position="22"/>
        <end position="370"/>
    </location>
</feature>
<evidence type="ECO:0000313" key="6">
    <source>
        <dbReference type="Proteomes" id="UP001501116"/>
    </source>
</evidence>
<feature type="signal peptide" evidence="4">
    <location>
        <begin position="1"/>
        <end position="21"/>
    </location>
</feature>
<dbReference type="Proteomes" id="UP001501116">
    <property type="component" value="Unassembled WGS sequence"/>
</dbReference>
<dbReference type="InterPro" id="IPR029058">
    <property type="entry name" value="AB_hydrolase_fold"/>
</dbReference>
<evidence type="ECO:0000256" key="4">
    <source>
        <dbReference type="SAM" id="SignalP"/>
    </source>
</evidence>
<dbReference type="PANTHER" id="PTHR10272:SF0">
    <property type="entry name" value="PLATELET-ACTIVATING FACTOR ACETYLHYDROLASE"/>
    <property type="match status" value="1"/>
</dbReference>
<keyword evidence="3" id="KW-0443">Lipid metabolism</keyword>
<dbReference type="Pfam" id="PF03403">
    <property type="entry name" value="PAF-AH_p_II"/>
    <property type="match status" value="2"/>
</dbReference>
<evidence type="ECO:0000313" key="5">
    <source>
        <dbReference type="EMBL" id="GAA1952386.1"/>
    </source>
</evidence>
<protein>
    <submittedName>
        <fullName evidence="5">Lipase</fullName>
    </submittedName>
</protein>
<keyword evidence="4" id="KW-0732">Signal</keyword>
<name>A0ABP5BXS1_9PSEU</name>
<keyword evidence="1" id="KW-0378">Hydrolase</keyword>
<accession>A0ABP5BXS1</accession>
<evidence type="ECO:0000256" key="3">
    <source>
        <dbReference type="ARBA" id="ARBA00023098"/>
    </source>
</evidence>
<sequence length="370" mass="38929">MLKVLLAAVLALVLVPGAASAAPVRLALPKPTGGYAVGSSTLALTDSSRADPWVPSSGPRRLMVSLFYPALLPVGPSRPYLTVGEAKALLDGQKITGVDPEPVAGTATAAHEGALPVPKRFPLVVLSPGFTLSRSTLTGLAEDLASRGYVVAAIGHNYEAFGTAFPDGTMTTCVACDAHEIAKVPLVRAADTEFVLGALRTSWPLHWLVDRSRIAMAGHSIGGNAAARAMLTDHRIRAGINLDGSFFAPVPPSGIDRPFLLLGTRDGHNPAGDPSWPRDWPNFTGWKRWLTAAGTGHMSFTDLPVFGDQTGRPSPGVPMTGARSMEITRSLVGSFFDLTLKGVPAPVFDNPAAKFPELAVSNPNHVRTLR</sequence>
<comment type="caution">
    <text evidence="5">The sequence shown here is derived from an EMBL/GenBank/DDBJ whole genome shotgun (WGS) entry which is preliminary data.</text>
</comment>
<organism evidence="5 6">
    <name type="scientific">Amycolatopsis minnesotensis</name>
    <dbReference type="NCBI Taxonomy" id="337894"/>
    <lineage>
        <taxon>Bacteria</taxon>
        <taxon>Bacillati</taxon>
        <taxon>Actinomycetota</taxon>
        <taxon>Actinomycetes</taxon>
        <taxon>Pseudonocardiales</taxon>
        <taxon>Pseudonocardiaceae</taxon>
        <taxon>Amycolatopsis</taxon>
    </lineage>
</organism>
<keyword evidence="6" id="KW-1185">Reference proteome</keyword>